<comment type="subcellular location">
    <subcellularLocation>
        <location evidence="1 7">Nucleus</location>
    </subcellularLocation>
</comment>
<dbReference type="GO" id="GO:0000981">
    <property type="term" value="F:DNA-binding transcription factor activity, RNA polymerase II-specific"/>
    <property type="evidence" value="ECO:0007669"/>
    <property type="project" value="TreeGrafter"/>
</dbReference>
<keyword evidence="3 7" id="KW-0805">Transcription regulation</keyword>
<sequence length="458" mass="51344">METARTIFQPSKGEYCTDLMNNLNVYPSTSSSSVVSRPRPIHVNTMLVAPVKGNTPNKNVSPPSVTTPSQQHFILKSSPQSSEKKVVHTYYPADYIKPDPDYASVPLNSKERLVFKVPAKKRTYKDANLLPGGSNPKIPKEEEAETEVTDPNVRQDSSLLRLTRKFLDLKPSSEPSVLNLNEAAEKLGVQKRRLYDITNVLEGIELIEKMGKNSVRFKSQADTSHAQDLHDLRDEINELQREEDYVDTLMRSVLNAMTLTREDPTEIPYQYVTYEDLHALGDLSERMLVAVKSPAGSRCVLQVSEDDKSGSNKRHVFVRSESNDPIQVFVCPTDSNGDDSFMNEFKTPTLRAVNLSDSDQMPSDLKGDIQTMDFPEMELNSLIRDAKLTPNSFKAFASPLKMLADGGPAVSPLTANTLNAQQYDSRSFVNLEPVREPENYLYTMTSADTLHSIFEANW</sequence>
<keyword evidence="11" id="KW-1185">Reference proteome</keyword>
<evidence type="ECO:0000256" key="2">
    <source>
        <dbReference type="ARBA" id="ARBA00010940"/>
    </source>
</evidence>
<dbReference type="EMBL" id="CAJFCW020000006">
    <property type="protein sequence ID" value="CAG9128710.1"/>
    <property type="molecule type" value="Genomic_DNA"/>
</dbReference>
<dbReference type="InterPro" id="IPR036390">
    <property type="entry name" value="WH_DNA-bd_sf"/>
</dbReference>
<dbReference type="Pfam" id="PF16421">
    <property type="entry name" value="E2F_CC-MB"/>
    <property type="match status" value="1"/>
</dbReference>
<comment type="caution">
    <text evidence="10">The sequence shown here is derived from an EMBL/GenBank/DDBJ whole genome shotgun (WGS) entry which is preliminary data.</text>
</comment>
<evidence type="ECO:0000256" key="1">
    <source>
        <dbReference type="ARBA" id="ARBA00004123"/>
    </source>
</evidence>
<dbReference type="AlphaFoldDB" id="A0A811LTL7"/>
<accession>A0A811LTL7</accession>
<dbReference type="InterPro" id="IPR036388">
    <property type="entry name" value="WH-like_DNA-bd_sf"/>
</dbReference>
<evidence type="ECO:0000256" key="5">
    <source>
        <dbReference type="ARBA" id="ARBA00023163"/>
    </source>
</evidence>
<dbReference type="Gene3D" id="1.10.10.10">
    <property type="entry name" value="Winged helix-like DNA-binding domain superfamily/Winged helix DNA-binding domain"/>
    <property type="match status" value="1"/>
</dbReference>
<dbReference type="InterPro" id="IPR003316">
    <property type="entry name" value="E2F_WHTH_DNA-bd_dom"/>
</dbReference>
<dbReference type="FunFam" id="1.10.10.10:FF:000458">
    <property type="entry name" value="E2F-like (Mammalian transcription factor)"/>
    <property type="match status" value="1"/>
</dbReference>
<keyword evidence="5 7" id="KW-0804">Transcription</keyword>
<evidence type="ECO:0000313" key="10">
    <source>
        <dbReference type="EMBL" id="CAD5231319.1"/>
    </source>
</evidence>
<dbReference type="SUPFAM" id="SSF144074">
    <property type="entry name" value="E2F-DP heterodimerization region"/>
    <property type="match status" value="1"/>
</dbReference>
<dbReference type="OrthoDB" id="1743261at2759"/>
<evidence type="ECO:0000256" key="4">
    <source>
        <dbReference type="ARBA" id="ARBA00023125"/>
    </source>
</evidence>
<reference evidence="10" key="1">
    <citation type="submission" date="2020-09" db="EMBL/GenBank/DDBJ databases">
        <authorList>
            <person name="Kikuchi T."/>
        </authorList>
    </citation>
    <scope>NUCLEOTIDE SEQUENCE</scope>
    <source>
        <strain evidence="10">SH1</strain>
    </source>
</reference>
<organism evidence="10 11">
    <name type="scientific">Bursaphelenchus okinawaensis</name>
    <dbReference type="NCBI Taxonomy" id="465554"/>
    <lineage>
        <taxon>Eukaryota</taxon>
        <taxon>Metazoa</taxon>
        <taxon>Ecdysozoa</taxon>
        <taxon>Nematoda</taxon>
        <taxon>Chromadorea</taxon>
        <taxon>Rhabditida</taxon>
        <taxon>Tylenchina</taxon>
        <taxon>Tylenchomorpha</taxon>
        <taxon>Aphelenchoidea</taxon>
        <taxon>Aphelenchoididae</taxon>
        <taxon>Bursaphelenchus</taxon>
    </lineage>
</organism>
<dbReference type="InterPro" id="IPR037241">
    <property type="entry name" value="E2F-DP_heterodim"/>
</dbReference>
<dbReference type="Gene3D" id="6.10.250.540">
    <property type="match status" value="1"/>
</dbReference>
<keyword evidence="4 7" id="KW-0238">DNA-binding</keyword>
<dbReference type="Pfam" id="PF02319">
    <property type="entry name" value="WHD_E2F_TDP"/>
    <property type="match status" value="1"/>
</dbReference>
<feature type="domain" description="E2F/DP family winged-helix DNA-binding" evidence="9">
    <location>
        <begin position="154"/>
        <end position="219"/>
    </location>
</feature>
<dbReference type="Proteomes" id="UP000614601">
    <property type="component" value="Unassembled WGS sequence"/>
</dbReference>
<dbReference type="PANTHER" id="PTHR12081">
    <property type="entry name" value="TRANSCRIPTION FACTOR E2F"/>
    <property type="match status" value="1"/>
</dbReference>
<dbReference type="PANTHER" id="PTHR12081:SF18">
    <property type="entry name" value="TRANSCRIPTION FACTOR E2F2-RELATED"/>
    <property type="match status" value="1"/>
</dbReference>
<keyword evidence="6 7" id="KW-0539">Nucleus</keyword>
<evidence type="ECO:0000256" key="3">
    <source>
        <dbReference type="ARBA" id="ARBA00023015"/>
    </source>
</evidence>
<dbReference type="Proteomes" id="UP000783686">
    <property type="component" value="Unassembled WGS sequence"/>
</dbReference>
<evidence type="ECO:0000256" key="7">
    <source>
        <dbReference type="RuleBase" id="RU003796"/>
    </source>
</evidence>
<evidence type="ECO:0000256" key="8">
    <source>
        <dbReference type="SAM" id="MobiDB-lite"/>
    </source>
</evidence>
<dbReference type="InterPro" id="IPR032198">
    <property type="entry name" value="E2F_CC-MB"/>
</dbReference>
<evidence type="ECO:0000313" key="11">
    <source>
        <dbReference type="Proteomes" id="UP000614601"/>
    </source>
</evidence>
<dbReference type="SUPFAM" id="SSF46785">
    <property type="entry name" value="Winged helix' DNA-binding domain"/>
    <property type="match status" value="1"/>
</dbReference>
<proteinExistence type="inferred from homology"/>
<protein>
    <recommendedName>
        <fullName evidence="9">E2F/DP family winged-helix DNA-binding domain-containing protein</fullName>
    </recommendedName>
</protein>
<evidence type="ECO:0000256" key="6">
    <source>
        <dbReference type="ARBA" id="ARBA00023242"/>
    </source>
</evidence>
<feature type="region of interest" description="Disordered" evidence="8">
    <location>
        <begin position="126"/>
        <end position="150"/>
    </location>
</feature>
<dbReference type="GO" id="GO:0000978">
    <property type="term" value="F:RNA polymerase II cis-regulatory region sequence-specific DNA binding"/>
    <property type="evidence" value="ECO:0007669"/>
    <property type="project" value="InterPro"/>
</dbReference>
<gene>
    <name evidence="10" type="ORF">BOKJ2_LOCUS14582</name>
</gene>
<evidence type="ECO:0000259" key="9">
    <source>
        <dbReference type="SMART" id="SM01372"/>
    </source>
</evidence>
<dbReference type="InterPro" id="IPR015633">
    <property type="entry name" value="E2F"/>
</dbReference>
<comment type="similarity">
    <text evidence="2 7">Belongs to the E2F/DP family.</text>
</comment>
<dbReference type="GO" id="GO:0046983">
    <property type="term" value="F:protein dimerization activity"/>
    <property type="evidence" value="ECO:0007669"/>
    <property type="project" value="InterPro"/>
</dbReference>
<dbReference type="SMART" id="SM01372">
    <property type="entry name" value="E2F_TDP"/>
    <property type="match status" value="1"/>
</dbReference>
<dbReference type="EMBL" id="CAJFDH010000006">
    <property type="protein sequence ID" value="CAD5231319.1"/>
    <property type="molecule type" value="Genomic_DNA"/>
</dbReference>
<dbReference type="GO" id="GO:0090575">
    <property type="term" value="C:RNA polymerase II transcription regulator complex"/>
    <property type="evidence" value="ECO:0007669"/>
    <property type="project" value="TreeGrafter"/>
</dbReference>
<name>A0A811LTL7_9BILA</name>